<protein>
    <submittedName>
        <fullName evidence="1">Uncharacterized protein</fullName>
    </submittedName>
</protein>
<keyword evidence="2" id="KW-1185">Reference proteome</keyword>
<sequence>METEGEQQADGSAAQVRGRKALLRGLAPASQVFEGEAPEPKIRRVEETVETKSNEQNLHKELTCLIDAELGKYLNSTVLADIKKESAKLVQRIRSLQKTYARINTLVEEIDLLKNGHLPRSVREVAFSFETELLDHSISQAGLDITVDESASIRDIKKKLHTEATHIQKQIDLQLMGIHRDNLKALIRKTAFISKHGGRSLQLRFWVSSPMTSRRLTSM</sequence>
<reference evidence="1" key="1">
    <citation type="submission" date="2021-02" db="EMBL/GenBank/DDBJ databases">
        <authorList>
            <person name="Dougan E. K."/>
            <person name="Rhodes N."/>
            <person name="Thang M."/>
            <person name="Chan C."/>
        </authorList>
    </citation>
    <scope>NUCLEOTIDE SEQUENCE</scope>
</reference>
<dbReference type="EMBL" id="CAJNNV010004905">
    <property type="protein sequence ID" value="CAE8591396.1"/>
    <property type="molecule type" value="Genomic_DNA"/>
</dbReference>
<gene>
    <name evidence="1" type="ORF">PGLA1383_LOCUS10068</name>
</gene>
<dbReference type="AlphaFoldDB" id="A0A813DYB1"/>
<organism evidence="1 2">
    <name type="scientific">Polarella glacialis</name>
    <name type="common">Dinoflagellate</name>
    <dbReference type="NCBI Taxonomy" id="89957"/>
    <lineage>
        <taxon>Eukaryota</taxon>
        <taxon>Sar</taxon>
        <taxon>Alveolata</taxon>
        <taxon>Dinophyceae</taxon>
        <taxon>Suessiales</taxon>
        <taxon>Suessiaceae</taxon>
        <taxon>Polarella</taxon>
    </lineage>
</organism>
<evidence type="ECO:0000313" key="2">
    <source>
        <dbReference type="Proteomes" id="UP000654075"/>
    </source>
</evidence>
<accession>A0A813DYB1</accession>
<evidence type="ECO:0000313" key="1">
    <source>
        <dbReference type="EMBL" id="CAE8591396.1"/>
    </source>
</evidence>
<comment type="caution">
    <text evidence="1">The sequence shown here is derived from an EMBL/GenBank/DDBJ whole genome shotgun (WGS) entry which is preliminary data.</text>
</comment>
<proteinExistence type="predicted"/>
<name>A0A813DYB1_POLGL</name>
<dbReference type="Proteomes" id="UP000654075">
    <property type="component" value="Unassembled WGS sequence"/>
</dbReference>